<sequence length="942" mass="105154">MNCDCLLNQRCRCAEIARLQDELSDSKSKLSECISELSKLRKHEREATPIQSVPAKLPKDCMIRVATDFVQHTGKQPMQITLDQLRHISELNELAITAWSFTMLSPEESLQEHIKSQSMKGPLPVWPSQKGSLKFVSERCVKEFGLPSVEAAERLHMRVWQTANYRQEWQARVKNLLVGNYSSMVIRTVLFEDVADRGKKSGFLNNITWPALFIDEEGNRSWGLILQVVRMNQELEHAWGMRDLLSIKHTPACISIVSKDTGRLLWQNSASMAMFGCHGLFHAEPQFGIHPSSETIWGNQQGDTKPQLHQLQDQEHVGGKDFLELLFGCRQDAWFHALNATVKGGGYFRAQIEIKHPSLRALIDLKEGDEAHHDVQVSLSQDPVTLQSVFIISQVDITAAVVAQRQLQQAHSELAGEKIRTEALLSRQYDLIECIGWVSEVGRSVAGDARSAELIDRVWRQMIGERRMVTKSDFLATHEKTGEGGPATRHDVELMELMGEGSYGQVYRGRWKDLDVAVKCMVLPIKLSRAEHRDRMAIMEAAISSSLSHPNIVKTHTYSLKPVHERSKDSQHNSTSNLSLHRVLSGTSRSSEEGVLGTVTAFQVQIVQELCDRGSLRKALDRGVFHRVESDGQRKVLYANVLLAALDIARGMRHLHSCNILHSDLKALNVLLQSNTESTKGFTAKVADFGLSVKMLHSETHVSNLFQGTMTHMAPETMLTGQQSNAADVYAFGITLWELYTGQYPFTEVPHAMLGYQVSQQHIRPQFPPETPCELEVLAELCWQAGPASRPSFEEIEAVLIQLCEAIQQDELPMILSISGGPSGSDIEPQLSESSRSLPPIQNVSYSQLPGSAHHDRGVTGRPAMLQRTHLSKKGRMLTGVPRTRSLGMGSFRPSFSRLGPLKECDADEPPERSSLSQGCGMCSSWSEGALSLELQQDLHDS</sequence>
<dbReference type="Proteomes" id="UP000232323">
    <property type="component" value="Unassembled WGS sequence"/>
</dbReference>
<gene>
    <name evidence="3" type="ORF">CEUSTIGMA_g7581.t1</name>
</gene>
<accession>A0A250XAJ8</accession>
<dbReference type="STRING" id="1157962.A0A250XAJ8"/>
<dbReference type="OrthoDB" id="4062651at2759"/>
<evidence type="ECO:0000313" key="3">
    <source>
        <dbReference type="EMBL" id="GAX80143.1"/>
    </source>
</evidence>
<evidence type="ECO:0000256" key="1">
    <source>
        <dbReference type="SAM" id="MobiDB-lite"/>
    </source>
</evidence>
<dbReference type="AlphaFoldDB" id="A0A250XAJ8"/>
<dbReference type="Gene3D" id="1.10.510.10">
    <property type="entry name" value="Transferase(Phosphotransferase) domain 1"/>
    <property type="match status" value="1"/>
</dbReference>
<evidence type="ECO:0000259" key="2">
    <source>
        <dbReference type="PROSITE" id="PS50011"/>
    </source>
</evidence>
<dbReference type="PROSITE" id="PS50011">
    <property type="entry name" value="PROTEIN_KINASE_DOM"/>
    <property type="match status" value="1"/>
</dbReference>
<dbReference type="PRINTS" id="PR00109">
    <property type="entry name" value="TYRKINASE"/>
</dbReference>
<dbReference type="InterPro" id="IPR001245">
    <property type="entry name" value="Ser-Thr/Tyr_kinase_cat_dom"/>
</dbReference>
<feature type="domain" description="Protein kinase" evidence="2">
    <location>
        <begin position="492"/>
        <end position="800"/>
    </location>
</feature>
<dbReference type="SUPFAM" id="SSF56112">
    <property type="entry name" value="Protein kinase-like (PK-like)"/>
    <property type="match status" value="1"/>
</dbReference>
<evidence type="ECO:0000313" key="4">
    <source>
        <dbReference type="Proteomes" id="UP000232323"/>
    </source>
</evidence>
<proteinExistence type="predicted"/>
<dbReference type="InterPro" id="IPR011009">
    <property type="entry name" value="Kinase-like_dom_sf"/>
</dbReference>
<dbReference type="SMART" id="SM00220">
    <property type="entry name" value="S_TKc"/>
    <property type="match status" value="1"/>
</dbReference>
<protein>
    <recommendedName>
        <fullName evidence="2">Protein kinase domain-containing protein</fullName>
    </recommendedName>
</protein>
<dbReference type="PANTHER" id="PTHR44329">
    <property type="entry name" value="SERINE/THREONINE-PROTEIN KINASE TNNI3K-RELATED"/>
    <property type="match status" value="1"/>
</dbReference>
<feature type="compositionally biased region" description="Polar residues" evidence="1">
    <location>
        <begin position="831"/>
        <end position="850"/>
    </location>
</feature>
<dbReference type="Pfam" id="PF07714">
    <property type="entry name" value="PK_Tyr_Ser-Thr"/>
    <property type="match status" value="2"/>
</dbReference>
<dbReference type="GO" id="GO:0005524">
    <property type="term" value="F:ATP binding"/>
    <property type="evidence" value="ECO:0007669"/>
    <property type="project" value="InterPro"/>
</dbReference>
<dbReference type="EMBL" id="BEGY01000049">
    <property type="protein sequence ID" value="GAX80143.1"/>
    <property type="molecule type" value="Genomic_DNA"/>
</dbReference>
<organism evidence="3 4">
    <name type="scientific">Chlamydomonas eustigma</name>
    <dbReference type="NCBI Taxonomy" id="1157962"/>
    <lineage>
        <taxon>Eukaryota</taxon>
        <taxon>Viridiplantae</taxon>
        <taxon>Chlorophyta</taxon>
        <taxon>core chlorophytes</taxon>
        <taxon>Chlorophyceae</taxon>
        <taxon>CS clade</taxon>
        <taxon>Chlamydomonadales</taxon>
        <taxon>Chlamydomonadaceae</taxon>
        <taxon>Chlamydomonas</taxon>
    </lineage>
</organism>
<dbReference type="PROSITE" id="PS00108">
    <property type="entry name" value="PROTEIN_KINASE_ST"/>
    <property type="match status" value="1"/>
</dbReference>
<feature type="region of interest" description="Disordered" evidence="1">
    <location>
        <begin position="817"/>
        <end position="860"/>
    </location>
</feature>
<dbReference type="InterPro" id="IPR000719">
    <property type="entry name" value="Prot_kinase_dom"/>
</dbReference>
<dbReference type="Gene3D" id="3.30.200.20">
    <property type="entry name" value="Phosphorylase Kinase, domain 1"/>
    <property type="match status" value="1"/>
</dbReference>
<dbReference type="InterPro" id="IPR008271">
    <property type="entry name" value="Ser/Thr_kinase_AS"/>
</dbReference>
<dbReference type="PANTHER" id="PTHR44329:SF214">
    <property type="entry name" value="PROTEIN KINASE DOMAIN-CONTAINING PROTEIN"/>
    <property type="match status" value="1"/>
</dbReference>
<dbReference type="GO" id="GO:0004674">
    <property type="term" value="F:protein serine/threonine kinase activity"/>
    <property type="evidence" value="ECO:0007669"/>
    <property type="project" value="TreeGrafter"/>
</dbReference>
<reference evidence="3 4" key="1">
    <citation type="submission" date="2017-08" db="EMBL/GenBank/DDBJ databases">
        <title>Acidophilic green algal genome provides insights into adaptation to an acidic environment.</title>
        <authorList>
            <person name="Hirooka S."/>
            <person name="Hirose Y."/>
            <person name="Kanesaki Y."/>
            <person name="Higuchi S."/>
            <person name="Fujiwara T."/>
            <person name="Onuma R."/>
            <person name="Era A."/>
            <person name="Ohbayashi R."/>
            <person name="Uzuka A."/>
            <person name="Nozaki H."/>
            <person name="Yoshikawa H."/>
            <person name="Miyagishima S.Y."/>
        </authorList>
    </citation>
    <scope>NUCLEOTIDE SEQUENCE [LARGE SCALE GENOMIC DNA]</scope>
    <source>
        <strain evidence="3 4">NIES-2499</strain>
    </source>
</reference>
<keyword evidence="4" id="KW-1185">Reference proteome</keyword>
<comment type="caution">
    <text evidence="3">The sequence shown here is derived from an EMBL/GenBank/DDBJ whole genome shotgun (WGS) entry which is preliminary data.</text>
</comment>
<name>A0A250XAJ8_9CHLO</name>
<dbReference type="InterPro" id="IPR051681">
    <property type="entry name" value="Ser/Thr_Kinases-Pseudokinases"/>
</dbReference>